<evidence type="ECO:0000256" key="4">
    <source>
        <dbReference type="ARBA" id="ARBA00022692"/>
    </source>
</evidence>
<keyword evidence="3" id="KW-1003">Cell membrane</keyword>
<dbReference type="Pfam" id="PF00528">
    <property type="entry name" value="BPD_transp_1"/>
    <property type="match status" value="1"/>
</dbReference>
<dbReference type="InterPro" id="IPR035906">
    <property type="entry name" value="MetI-like_sf"/>
</dbReference>
<keyword evidence="2 7" id="KW-0813">Transport</keyword>
<evidence type="ECO:0000256" key="7">
    <source>
        <dbReference type="RuleBase" id="RU363032"/>
    </source>
</evidence>
<sequence>MLVFTDRGAGRPGAFRSGAAVMRHWVSSSLWFCAPFAVLLVLWAVLVPYFDVNPRLFPHLDAVVQAGLDGIKDGTLIQHIGASLLRVTVGTLLALVFAIPLGIAMGVSPAVSGFLTPPFRFFSVLAGIAWIPVASLWFGYGFGAITFVIFNAVFFIVTYNTLLGVSTIPLQVRHAAASLGAGRWAMLTEVLLPGALPNIVTGIRTGLGFAWRGLIAAEMIATNVGLGYMLFVARDFYKTEVIVLGMIVIGVLWLLLDRLLLAPIERATSERWGMVQRA</sequence>
<evidence type="ECO:0000256" key="1">
    <source>
        <dbReference type="ARBA" id="ARBA00004651"/>
    </source>
</evidence>
<keyword evidence="10" id="KW-1185">Reference proteome</keyword>
<feature type="transmembrane region" description="Helical" evidence="7">
    <location>
        <begin position="30"/>
        <end position="50"/>
    </location>
</feature>
<feature type="transmembrane region" description="Helical" evidence="7">
    <location>
        <begin position="119"/>
        <end position="138"/>
    </location>
</feature>
<comment type="similarity">
    <text evidence="7">Belongs to the binding-protein-dependent transport system permease family.</text>
</comment>
<evidence type="ECO:0000313" key="10">
    <source>
        <dbReference type="Proteomes" id="UP000186609"/>
    </source>
</evidence>
<dbReference type="InterPro" id="IPR000515">
    <property type="entry name" value="MetI-like"/>
</dbReference>
<dbReference type="PANTHER" id="PTHR30151:SF0">
    <property type="entry name" value="ABC TRANSPORTER PERMEASE PROTEIN MJ0413-RELATED"/>
    <property type="match status" value="1"/>
</dbReference>
<accession>A0A1P8JUD8</accession>
<dbReference type="SUPFAM" id="SSF161098">
    <property type="entry name" value="MetI-like"/>
    <property type="match status" value="1"/>
</dbReference>
<protein>
    <submittedName>
        <fullName evidence="9">Taurine ABC transporter permease</fullName>
    </submittedName>
</protein>
<evidence type="ECO:0000256" key="5">
    <source>
        <dbReference type="ARBA" id="ARBA00022989"/>
    </source>
</evidence>
<reference evidence="9 10" key="1">
    <citation type="submission" date="2017-01" db="EMBL/GenBank/DDBJ databases">
        <authorList>
            <person name="Mah S.A."/>
            <person name="Swanson W.J."/>
            <person name="Moy G.W."/>
            <person name="Vacquier V.D."/>
        </authorList>
    </citation>
    <scope>NUCLEOTIDE SEQUENCE [LARGE SCALE GENOMIC DNA]</scope>
    <source>
        <strain evidence="9 10">DCY110</strain>
    </source>
</reference>
<evidence type="ECO:0000256" key="2">
    <source>
        <dbReference type="ARBA" id="ARBA00022448"/>
    </source>
</evidence>
<dbReference type="AlphaFoldDB" id="A0A1P8JUD8"/>
<feature type="domain" description="ABC transmembrane type-1" evidence="8">
    <location>
        <begin position="80"/>
        <end position="260"/>
    </location>
</feature>
<evidence type="ECO:0000259" key="8">
    <source>
        <dbReference type="PROSITE" id="PS50928"/>
    </source>
</evidence>
<keyword evidence="4 7" id="KW-0812">Transmembrane</keyword>
<gene>
    <name evidence="9" type="ORF">RD110_09335</name>
</gene>
<evidence type="ECO:0000256" key="3">
    <source>
        <dbReference type="ARBA" id="ARBA00022475"/>
    </source>
</evidence>
<dbReference type="STRING" id="1842727.RD110_09335"/>
<proteinExistence type="inferred from homology"/>
<comment type="subcellular location">
    <subcellularLocation>
        <location evidence="1 7">Cell membrane</location>
        <topology evidence="1 7">Multi-pass membrane protein</topology>
    </subcellularLocation>
</comment>
<evidence type="ECO:0000313" key="9">
    <source>
        <dbReference type="EMBL" id="APW37367.1"/>
    </source>
</evidence>
<organism evidence="9 10">
    <name type="scientific">Rhodoferax koreensis</name>
    <dbReference type="NCBI Taxonomy" id="1842727"/>
    <lineage>
        <taxon>Bacteria</taxon>
        <taxon>Pseudomonadati</taxon>
        <taxon>Pseudomonadota</taxon>
        <taxon>Betaproteobacteria</taxon>
        <taxon>Burkholderiales</taxon>
        <taxon>Comamonadaceae</taxon>
        <taxon>Rhodoferax</taxon>
    </lineage>
</organism>
<keyword evidence="5 7" id="KW-1133">Transmembrane helix</keyword>
<feature type="transmembrane region" description="Helical" evidence="7">
    <location>
        <begin position="237"/>
        <end position="256"/>
    </location>
</feature>
<feature type="transmembrane region" description="Helical" evidence="7">
    <location>
        <begin position="144"/>
        <end position="165"/>
    </location>
</feature>
<dbReference type="PANTHER" id="PTHR30151">
    <property type="entry name" value="ALKANE SULFONATE ABC TRANSPORTER-RELATED, MEMBRANE SUBUNIT"/>
    <property type="match status" value="1"/>
</dbReference>
<feature type="transmembrane region" description="Helical" evidence="7">
    <location>
        <begin position="84"/>
        <end position="107"/>
    </location>
</feature>
<dbReference type="Gene3D" id="1.10.3720.10">
    <property type="entry name" value="MetI-like"/>
    <property type="match status" value="1"/>
</dbReference>
<dbReference type="PROSITE" id="PS50928">
    <property type="entry name" value="ABC_TM1"/>
    <property type="match status" value="1"/>
</dbReference>
<dbReference type="CDD" id="cd06261">
    <property type="entry name" value="TM_PBP2"/>
    <property type="match status" value="1"/>
</dbReference>
<dbReference type="Proteomes" id="UP000186609">
    <property type="component" value="Chromosome"/>
</dbReference>
<name>A0A1P8JUD8_9BURK</name>
<evidence type="ECO:0000256" key="6">
    <source>
        <dbReference type="ARBA" id="ARBA00023136"/>
    </source>
</evidence>
<dbReference type="EMBL" id="CP019236">
    <property type="protein sequence ID" value="APW37367.1"/>
    <property type="molecule type" value="Genomic_DNA"/>
</dbReference>
<dbReference type="GO" id="GO:0005886">
    <property type="term" value="C:plasma membrane"/>
    <property type="evidence" value="ECO:0007669"/>
    <property type="project" value="UniProtKB-SubCell"/>
</dbReference>
<dbReference type="KEGG" id="rhy:RD110_09335"/>
<dbReference type="GO" id="GO:0055085">
    <property type="term" value="P:transmembrane transport"/>
    <property type="evidence" value="ECO:0007669"/>
    <property type="project" value="InterPro"/>
</dbReference>
<feature type="transmembrane region" description="Helical" evidence="7">
    <location>
        <begin position="209"/>
        <end position="231"/>
    </location>
</feature>
<keyword evidence="6 7" id="KW-0472">Membrane</keyword>